<dbReference type="Pfam" id="PF01370">
    <property type="entry name" value="Epimerase"/>
    <property type="match status" value="1"/>
</dbReference>
<dbReference type="PANTHER" id="PTHR11092:SF0">
    <property type="entry name" value="EPIMERASE FAMILY PROTEIN SDR39U1"/>
    <property type="match status" value="1"/>
</dbReference>
<dbReference type="AlphaFoldDB" id="A0A085V7Q5"/>
<dbReference type="RefSeq" id="WP_047575238.1">
    <property type="nucleotide sequence ID" value="NZ_JPQT01000104.1"/>
</dbReference>
<evidence type="ECO:0008006" key="7">
    <source>
        <dbReference type="Google" id="ProtNLM"/>
    </source>
</evidence>
<evidence type="ECO:0000259" key="3">
    <source>
        <dbReference type="Pfam" id="PF01370"/>
    </source>
</evidence>
<feature type="transmembrane region" description="Helical" evidence="2">
    <location>
        <begin position="45"/>
        <end position="64"/>
    </location>
</feature>
<dbReference type="InterPro" id="IPR013549">
    <property type="entry name" value="DUF1731"/>
</dbReference>
<dbReference type="InterPro" id="IPR001509">
    <property type="entry name" value="Epimerase_deHydtase"/>
</dbReference>
<dbReference type="NCBIfam" id="TIGR01777">
    <property type="entry name" value="yfcH"/>
    <property type="match status" value="1"/>
</dbReference>
<gene>
    <name evidence="5" type="ORF">IV02_12855</name>
</gene>
<dbReference type="InterPro" id="IPR010099">
    <property type="entry name" value="SDR39U1"/>
</dbReference>
<dbReference type="Proteomes" id="UP000028643">
    <property type="component" value="Unassembled WGS sequence"/>
</dbReference>
<feature type="domain" description="NAD-dependent epimerase/dehydratase" evidence="3">
    <location>
        <begin position="184"/>
        <end position="408"/>
    </location>
</feature>
<comment type="similarity">
    <text evidence="1">Belongs to the NAD(P)-dependent epimerase/dehydratase family. SDR39U1 subfamily.</text>
</comment>
<comment type="caution">
    <text evidence="5">The sequence shown here is derived from an EMBL/GenBank/DDBJ whole genome shotgun (WGS) entry which is preliminary data.</text>
</comment>
<feature type="transmembrane region" description="Helical" evidence="2">
    <location>
        <begin position="107"/>
        <end position="125"/>
    </location>
</feature>
<organism evidence="5 6">
    <name type="scientific">Pseudomonas syringae</name>
    <dbReference type="NCBI Taxonomy" id="317"/>
    <lineage>
        <taxon>Bacteria</taxon>
        <taxon>Pseudomonadati</taxon>
        <taxon>Pseudomonadota</taxon>
        <taxon>Gammaproteobacteria</taxon>
        <taxon>Pseudomonadales</taxon>
        <taxon>Pseudomonadaceae</taxon>
        <taxon>Pseudomonas</taxon>
    </lineage>
</organism>
<dbReference type="Gene3D" id="3.40.50.720">
    <property type="entry name" value="NAD(P)-binding Rossmann-like Domain"/>
    <property type="match status" value="1"/>
</dbReference>
<sequence>MTLHQTILVLLILQGAMGAFDVIYHHELRCALPQHQTAAYELRLHAIRSCLYGLLFAGLAWFVWGGAWLWLLWGILLIEVVLTLADFVEEDRTRRLPASERVTHTLLAINAGALFGLLGWLSLGWARLDTGLYSTPYSGLGIVLSIMAVGVFASGVRDAFASRALDHVCAAAPSDFGPGAQTFLISGGTGFIGRELVRQLLELGHLPILLVRDPLKASMQFDGRVVCITSMDQLSVSTRVDVVVNLAGEKILGLPWSAKRMARLIGSRVGVTTELVEWIEKAETKPRVMLSASAVGFYGVQRLGDVGVLDESSEAQPCFTSELCQRWEEAANKVVGSGIPLKLLRMGLVFDRHAGALPAMLMPLRMGLGGPLGSGRQIMSWIHLQDVLGVMAWLCRRQHSAPDVATYNLVAPENPSQREFVNAAASLLGRPALLKTPQAPIRFLLGEQSCLLLDGQRVKPARLLAEGYAFRHPTLTSALKQIYLKAPL</sequence>
<proteinExistence type="inferred from homology"/>
<keyword evidence="2" id="KW-0812">Transmembrane</keyword>
<evidence type="ECO:0000256" key="2">
    <source>
        <dbReference type="SAM" id="Phobius"/>
    </source>
</evidence>
<name>A0A085V7Q5_PSESX</name>
<keyword evidence="2" id="KW-1133">Transmembrane helix</keyword>
<dbReference type="SUPFAM" id="SSF51735">
    <property type="entry name" value="NAD(P)-binding Rossmann-fold domains"/>
    <property type="match status" value="1"/>
</dbReference>
<dbReference type="InterPro" id="IPR036291">
    <property type="entry name" value="NAD(P)-bd_dom_sf"/>
</dbReference>
<feature type="domain" description="DUF1731" evidence="4">
    <location>
        <begin position="437"/>
        <end position="482"/>
    </location>
</feature>
<evidence type="ECO:0000256" key="1">
    <source>
        <dbReference type="ARBA" id="ARBA00009353"/>
    </source>
</evidence>
<feature type="transmembrane region" description="Helical" evidence="2">
    <location>
        <begin position="6"/>
        <end position="24"/>
    </location>
</feature>
<feature type="transmembrane region" description="Helical" evidence="2">
    <location>
        <begin position="70"/>
        <end position="87"/>
    </location>
</feature>
<evidence type="ECO:0000313" key="6">
    <source>
        <dbReference type="Proteomes" id="UP000028643"/>
    </source>
</evidence>
<keyword evidence="2" id="KW-0472">Membrane</keyword>
<dbReference type="PANTHER" id="PTHR11092">
    <property type="entry name" value="SUGAR NUCLEOTIDE EPIMERASE RELATED"/>
    <property type="match status" value="1"/>
</dbReference>
<dbReference type="PATRIC" id="fig|317.174.peg.2641"/>
<feature type="transmembrane region" description="Helical" evidence="2">
    <location>
        <begin position="137"/>
        <end position="156"/>
    </location>
</feature>
<protein>
    <recommendedName>
        <fullName evidence="7">TIGR01777 family protein</fullName>
    </recommendedName>
</protein>
<reference evidence="5 6" key="1">
    <citation type="submission" date="2014-07" db="EMBL/GenBank/DDBJ databases">
        <title>Draft Genome Sequences of Environmental Pseudomonas syringae strains.</title>
        <authorList>
            <person name="Baltrus D.A."/>
            <person name="Berge O."/>
            <person name="Morris C."/>
        </authorList>
    </citation>
    <scope>NUCLEOTIDE SEQUENCE [LARGE SCALE GENOMIC DNA]</scope>
    <source>
        <strain evidence="5 6">CEB003</strain>
    </source>
</reference>
<dbReference type="Pfam" id="PF08338">
    <property type="entry name" value="DUF1731"/>
    <property type="match status" value="1"/>
</dbReference>
<dbReference type="EMBL" id="JPQT01000104">
    <property type="protein sequence ID" value="KFE51468.1"/>
    <property type="molecule type" value="Genomic_DNA"/>
</dbReference>
<evidence type="ECO:0000313" key="5">
    <source>
        <dbReference type="EMBL" id="KFE51468.1"/>
    </source>
</evidence>
<evidence type="ECO:0000259" key="4">
    <source>
        <dbReference type="Pfam" id="PF08338"/>
    </source>
</evidence>
<accession>A0A085V7Q5</accession>